<dbReference type="PANTHER" id="PTHR11010:SF34">
    <property type="entry name" value="SERINE PROTEASE F56F10.1-RELATED"/>
    <property type="match status" value="1"/>
</dbReference>
<evidence type="ECO:0000256" key="5">
    <source>
        <dbReference type="ARBA" id="ARBA00023180"/>
    </source>
</evidence>
<name>A0A0B1TA82_OESDE</name>
<evidence type="ECO:0000256" key="3">
    <source>
        <dbReference type="ARBA" id="ARBA00022729"/>
    </source>
</evidence>
<dbReference type="Proteomes" id="UP000053660">
    <property type="component" value="Unassembled WGS sequence"/>
</dbReference>
<dbReference type="OrthoDB" id="5875118at2759"/>
<proteinExistence type="inferred from homology"/>
<comment type="similarity">
    <text evidence="1">Belongs to the peptidase S28 family.</text>
</comment>
<dbReference type="Gene3D" id="3.40.50.1820">
    <property type="entry name" value="alpha/beta hydrolase"/>
    <property type="match status" value="1"/>
</dbReference>
<dbReference type="InterPro" id="IPR029058">
    <property type="entry name" value="AB_hydrolase_fold"/>
</dbReference>
<dbReference type="Pfam" id="PF05577">
    <property type="entry name" value="Peptidase_S28"/>
    <property type="match status" value="1"/>
</dbReference>
<gene>
    <name evidence="6" type="ORF">OESDEN_07410</name>
</gene>
<keyword evidence="2" id="KW-0645">Protease</keyword>
<organism evidence="6 7">
    <name type="scientific">Oesophagostomum dentatum</name>
    <name type="common">Nodular worm</name>
    <dbReference type="NCBI Taxonomy" id="61180"/>
    <lineage>
        <taxon>Eukaryota</taxon>
        <taxon>Metazoa</taxon>
        <taxon>Ecdysozoa</taxon>
        <taxon>Nematoda</taxon>
        <taxon>Chromadorea</taxon>
        <taxon>Rhabditida</taxon>
        <taxon>Rhabditina</taxon>
        <taxon>Rhabditomorpha</taxon>
        <taxon>Strongyloidea</taxon>
        <taxon>Strongylidae</taxon>
        <taxon>Oesophagostomum</taxon>
    </lineage>
</organism>
<dbReference type="EMBL" id="KN551193">
    <property type="protein sequence ID" value="KHJ92697.1"/>
    <property type="molecule type" value="Genomic_DNA"/>
</dbReference>
<sequence>MYEKGLSFYSDQCVDLFGPEYTLTSTYQNVAAVLQKYGGADAYRGTKVAFPNGSIDPWKSLGLLQSNSANNVDAFIIEGTAHCADMYPASPNDLSSLTNARTRLKSHLNDWITEVLSSE</sequence>
<keyword evidence="5" id="KW-0325">Glycoprotein</keyword>
<evidence type="ECO:0000256" key="2">
    <source>
        <dbReference type="ARBA" id="ARBA00022670"/>
    </source>
</evidence>
<keyword evidence="3" id="KW-0732">Signal</keyword>
<dbReference type="GO" id="GO:0006508">
    <property type="term" value="P:proteolysis"/>
    <property type="evidence" value="ECO:0007669"/>
    <property type="project" value="UniProtKB-KW"/>
</dbReference>
<feature type="non-terminal residue" evidence="6">
    <location>
        <position position="119"/>
    </location>
</feature>
<evidence type="ECO:0000313" key="6">
    <source>
        <dbReference type="EMBL" id="KHJ92697.1"/>
    </source>
</evidence>
<protein>
    <recommendedName>
        <fullName evidence="8">Serine carboxypeptidase S28</fullName>
    </recommendedName>
</protein>
<accession>A0A0B1TA82</accession>
<dbReference type="InterPro" id="IPR008758">
    <property type="entry name" value="Peptidase_S28"/>
</dbReference>
<keyword evidence="7" id="KW-1185">Reference proteome</keyword>
<evidence type="ECO:0000313" key="7">
    <source>
        <dbReference type="Proteomes" id="UP000053660"/>
    </source>
</evidence>
<reference evidence="6 7" key="1">
    <citation type="submission" date="2014-03" db="EMBL/GenBank/DDBJ databases">
        <title>Draft genome of the hookworm Oesophagostomum dentatum.</title>
        <authorList>
            <person name="Mitreva M."/>
        </authorList>
    </citation>
    <scope>NUCLEOTIDE SEQUENCE [LARGE SCALE GENOMIC DNA]</scope>
    <source>
        <strain evidence="6 7">OD-Hann</strain>
    </source>
</reference>
<dbReference type="GO" id="GO:0008239">
    <property type="term" value="F:dipeptidyl-peptidase activity"/>
    <property type="evidence" value="ECO:0007669"/>
    <property type="project" value="TreeGrafter"/>
</dbReference>
<dbReference type="AlphaFoldDB" id="A0A0B1TA82"/>
<evidence type="ECO:0000256" key="4">
    <source>
        <dbReference type="ARBA" id="ARBA00022801"/>
    </source>
</evidence>
<dbReference type="PANTHER" id="PTHR11010">
    <property type="entry name" value="PROTEASE S28 PRO-X CARBOXYPEPTIDASE-RELATED"/>
    <property type="match status" value="1"/>
</dbReference>
<keyword evidence="4" id="KW-0378">Hydrolase</keyword>
<evidence type="ECO:0008006" key="8">
    <source>
        <dbReference type="Google" id="ProtNLM"/>
    </source>
</evidence>
<dbReference type="GO" id="GO:0070008">
    <property type="term" value="F:serine-type exopeptidase activity"/>
    <property type="evidence" value="ECO:0007669"/>
    <property type="project" value="InterPro"/>
</dbReference>
<evidence type="ECO:0000256" key="1">
    <source>
        <dbReference type="ARBA" id="ARBA00011079"/>
    </source>
</evidence>